<reference evidence="2 3" key="1">
    <citation type="submission" date="2022-04" db="EMBL/GenBank/DDBJ databases">
        <title>Diverse halophilic archaea isolated from saline environments.</title>
        <authorList>
            <person name="Cui H.-L."/>
        </authorList>
    </citation>
    <scope>NUCLEOTIDE SEQUENCE [LARGE SCALE GENOMIC DNA]</scope>
    <source>
        <strain evidence="2 3">XZYJT49</strain>
    </source>
</reference>
<sequence length="60" mass="6562">MAVATGLRNNLLPWLGSGPLFTAVAYGILYLEAAFFVALARAIRRTASSFGEFVKSRNRQ</sequence>
<keyword evidence="1" id="KW-1133">Transmembrane helix</keyword>
<name>A0A8U0HVI5_9EURY</name>
<gene>
    <name evidence="2" type="ORF">M0R89_01410</name>
</gene>
<evidence type="ECO:0000313" key="3">
    <source>
        <dbReference type="Proteomes" id="UP000830729"/>
    </source>
</evidence>
<keyword evidence="1" id="KW-0472">Membrane</keyword>
<dbReference type="RefSeq" id="WP_248650786.1">
    <property type="nucleotide sequence ID" value="NZ_CP096659.1"/>
</dbReference>
<keyword evidence="3" id="KW-1185">Reference proteome</keyword>
<proteinExistence type="predicted"/>
<evidence type="ECO:0000313" key="2">
    <source>
        <dbReference type="EMBL" id="UPV74743.1"/>
    </source>
</evidence>
<protein>
    <submittedName>
        <fullName evidence="2">Uncharacterized protein</fullName>
    </submittedName>
</protein>
<keyword evidence="1" id="KW-0812">Transmembrane</keyword>
<accession>A0A8U0HVI5</accession>
<feature type="transmembrane region" description="Helical" evidence="1">
    <location>
        <begin position="20"/>
        <end position="40"/>
    </location>
</feature>
<dbReference type="KEGG" id="halx:M0R89_01410"/>
<evidence type="ECO:0000256" key="1">
    <source>
        <dbReference type="SAM" id="Phobius"/>
    </source>
</evidence>
<dbReference type="Proteomes" id="UP000830729">
    <property type="component" value="Chromosome"/>
</dbReference>
<organism evidence="2 3">
    <name type="scientific">Halorussus limi</name>
    <dbReference type="NCBI Taxonomy" id="2938695"/>
    <lineage>
        <taxon>Archaea</taxon>
        <taxon>Methanobacteriati</taxon>
        <taxon>Methanobacteriota</taxon>
        <taxon>Stenosarchaea group</taxon>
        <taxon>Halobacteria</taxon>
        <taxon>Halobacteriales</taxon>
        <taxon>Haladaptataceae</taxon>
        <taxon>Halorussus</taxon>
    </lineage>
</organism>
<dbReference type="GeneID" id="72183815"/>
<dbReference type="EMBL" id="CP096659">
    <property type="protein sequence ID" value="UPV74743.1"/>
    <property type="molecule type" value="Genomic_DNA"/>
</dbReference>
<dbReference type="AlphaFoldDB" id="A0A8U0HVI5"/>